<dbReference type="Pfam" id="PF12645">
    <property type="entry name" value="HTH_16"/>
    <property type="match status" value="1"/>
</dbReference>
<dbReference type="Gene3D" id="1.10.1740.10">
    <property type="match status" value="1"/>
</dbReference>
<accession>A0AB39T5R5</accession>
<dbReference type="InterPro" id="IPR024760">
    <property type="entry name" value="HTH_dom_conjug_TS-like"/>
</dbReference>
<reference evidence="2" key="1">
    <citation type="submission" date="2024-07" db="EMBL/GenBank/DDBJ databases">
        <authorList>
            <person name="Yu S.T."/>
        </authorList>
    </citation>
    <scope>NUCLEOTIDE SEQUENCE</scope>
    <source>
        <strain evidence="2">R44</strain>
    </source>
</reference>
<evidence type="ECO:0000313" key="2">
    <source>
        <dbReference type="EMBL" id="XDQ74576.1"/>
    </source>
</evidence>
<dbReference type="GO" id="GO:0006352">
    <property type="term" value="P:DNA-templated transcription initiation"/>
    <property type="evidence" value="ECO:0007669"/>
    <property type="project" value="InterPro"/>
</dbReference>
<dbReference type="RefSeq" id="WP_369147099.1">
    <property type="nucleotide sequence ID" value="NZ_CP163444.1"/>
</dbReference>
<dbReference type="GO" id="GO:0003700">
    <property type="term" value="F:DNA-binding transcription factor activity"/>
    <property type="evidence" value="ECO:0007669"/>
    <property type="project" value="InterPro"/>
</dbReference>
<protein>
    <submittedName>
        <fullName evidence="2">RNA polymerase sigma factor</fullName>
    </submittedName>
</protein>
<dbReference type="AlphaFoldDB" id="A0AB39T5R5"/>
<sequence>MDRTQVTDTLITAAQGGDRDAMWQIVSAYEGVLVSTVRAVASTATPDQFDDLLQEARAILIQHVHAFEVKTTSAQLSTFAHRAVRRGVATEWVKMTTGLTIEPSAALAVRRALHQTEGDVEGAWMIVGSDHDPRRRMSRETFVAILEALEGTDSLDAPAGGDEDGGVTVGDALPDPEGDFTTDAQRRTLARFLLGQIANRQAFALRAFYGIGMSQMADQEAALDMGVSTIRVRTLRADGIKSARRVANVHGIAA</sequence>
<proteinExistence type="predicted"/>
<organism evidence="2">
    <name type="scientific">Streptomyces sp. R44</name>
    <dbReference type="NCBI Taxonomy" id="3238633"/>
    <lineage>
        <taxon>Bacteria</taxon>
        <taxon>Bacillati</taxon>
        <taxon>Actinomycetota</taxon>
        <taxon>Actinomycetes</taxon>
        <taxon>Kitasatosporales</taxon>
        <taxon>Streptomycetaceae</taxon>
        <taxon>Streptomyces</taxon>
    </lineage>
</organism>
<dbReference type="SUPFAM" id="SSF88659">
    <property type="entry name" value="Sigma3 and sigma4 domains of RNA polymerase sigma factors"/>
    <property type="match status" value="1"/>
</dbReference>
<evidence type="ECO:0000259" key="1">
    <source>
        <dbReference type="Pfam" id="PF12645"/>
    </source>
</evidence>
<name>A0AB39T5R5_9ACTN</name>
<dbReference type="InterPro" id="IPR013324">
    <property type="entry name" value="RNA_pol_sigma_r3/r4-like"/>
</dbReference>
<feature type="domain" description="Helix-turn-helix conjugative transposon-like" evidence="1">
    <location>
        <begin position="9"/>
        <end position="68"/>
    </location>
</feature>
<dbReference type="EMBL" id="CP163444">
    <property type="protein sequence ID" value="XDQ74576.1"/>
    <property type="molecule type" value="Genomic_DNA"/>
</dbReference>
<dbReference type="SUPFAM" id="SSF88946">
    <property type="entry name" value="Sigma2 domain of RNA polymerase sigma factors"/>
    <property type="match status" value="1"/>
</dbReference>
<dbReference type="InterPro" id="IPR013325">
    <property type="entry name" value="RNA_pol_sigma_r2"/>
</dbReference>
<gene>
    <name evidence="2" type="ORF">AB5J54_30435</name>
</gene>